<dbReference type="OrthoDB" id="3252676at2"/>
<dbReference type="GO" id="GO:0003677">
    <property type="term" value="F:DNA binding"/>
    <property type="evidence" value="ECO:0007669"/>
    <property type="project" value="UniProtKB-KW"/>
</dbReference>
<reference evidence="7 8" key="1">
    <citation type="submission" date="2016-08" db="EMBL/GenBank/DDBJ databases">
        <authorList>
            <person name="Seilhamer J.J."/>
        </authorList>
    </citation>
    <scope>NUCLEOTIDE SEQUENCE [LARGE SCALE GENOMIC DNA]</scope>
    <source>
        <strain evidence="7 8">CFBP4690</strain>
    </source>
</reference>
<keyword evidence="3 7" id="KW-0238">DNA-binding</keyword>
<evidence type="ECO:0000313" key="8">
    <source>
        <dbReference type="Proteomes" id="UP000237872"/>
    </source>
</evidence>
<dbReference type="PROSITE" id="PS50931">
    <property type="entry name" value="HTH_LYSR"/>
    <property type="match status" value="1"/>
</dbReference>
<dbReference type="Pfam" id="PF00126">
    <property type="entry name" value="HTH_1"/>
    <property type="match status" value="1"/>
</dbReference>
<protein>
    <submittedName>
        <fullName evidence="7">ArgP/LysG family DNA-binding transcriptional regulator</fullName>
    </submittedName>
    <submittedName>
        <fullName evidence="6">LysR family transcriptional regulator ArgP</fullName>
    </submittedName>
</protein>
<dbReference type="EMBL" id="JBJGBS010000101">
    <property type="protein sequence ID" value="MFO3706598.1"/>
    <property type="molecule type" value="Genomic_DNA"/>
</dbReference>
<evidence type="ECO:0000256" key="3">
    <source>
        <dbReference type="ARBA" id="ARBA00023125"/>
    </source>
</evidence>
<dbReference type="Gene3D" id="1.10.10.10">
    <property type="entry name" value="Winged helix-like DNA-binding domain superfamily/Winged helix DNA-binding domain"/>
    <property type="match status" value="1"/>
</dbReference>
<comment type="similarity">
    <text evidence="1">Belongs to the LysR transcriptional regulatory family.</text>
</comment>
<organism evidence="7 8">
    <name type="scientific">Xanthomonas codiaei</name>
    <dbReference type="NCBI Taxonomy" id="56463"/>
    <lineage>
        <taxon>Bacteria</taxon>
        <taxon>Pseudomonadati</taxon>
        <taxon>Pseudomonadota</taxon>
        <taxon>Gammaproteobacteria</taxon>
        <taxon>Lysobacterales</taxon>
        <taxon>Lysobacteraceae</taxon>
        <taxon>Xanthomonas</taxon>
    </lineage>
</organism>
<dbReference type="Gene3D" id="3.40.190.290">
    <property type="match status" value="1"/>
</dbReference>
<dbReference type="InterPro" id="IPR036390">
    <property type="entry name" value="WH_DNA-bd_sf"/>
</dbReference>
<evidence type="ECO:0000313" key="6">
    <source>
        <dbReference type="EMBL" id="MFO3706598.1"/>
    </source>
</evidence>
<evidence type="ECO:0000259" key="5">
    <source>
        <dbReference type="PROSITE" id="PS50931"/>
    </source>
</evidence>
<dbReference type="SUPFAM" id="SSF53850">
    <property type="entry name" value="Periplasmic binding protein-like II"/>
    <property type="match status" value="1"/>
</dbReference>
<dbReference type="EMBL" id="MDEC01000021">
    <property type="protein sequence ID" value="PPU62021.1"/>
    <property type="molecule type" value="Genomic_DNA"/>
</dbReference>
<dbReference type="Proteomes" id="UP000237872">
    <property type="component" value="Unassembled WGS sequence"/>
</dbReference>
<dbReference type="RefSeq" id="WP_104542034.1">
    <property type="nucleotide sequence ID" value="NZ_JBJGBS010000101.1"/>
</dbReference>
<dbReference type="PANTHER" id="PTHR30579">
    <property type="entry name" value="TRANSCRIPTIONAL REGULATOR"/>
    <property type="match status" value="1"/>
</dbReference>
<dbReference type="Pfam" id="PF03466">
    <property type="entry name" value="LysR_substrate"/>
    <property type="match status" value="1"/>
</dbReference>
<sequence>MILMHPQLAAFLAVLDEGSFESAARQLSITQSAVSQRIKALEDRLGQLLIVRRAPCSPTAAGQQLLRRVRPLQALESEVADEFMPAGRQGQAHAVAIAVNDDSLATWVIAALASLHSEHGYVLDVRVDDQDHTLELLRNGSVLGAVTSEPRPLQGCNVHRLGAMRYVAIAAPGFVQQYFGDGVSAASLAAAPMLAFNRKDDLQARYMRKITRAKLSPRVHYLPTSMGFVSAAAMGMGWCLAPDTLAASAVERGAVVLMDPARHVDVPLYWQYSAVRSSTLQHITQAIRAASAAAMHG</sequence>
<comment type="caution">
    <text evidence="7">The sequence shown here is derived from an EMBL/GenBank/DDBJ whole genome shotgun (WGS) entry which is preliminary data.</text>
</comment>
<dbReference type="PANTHER" id="PTHR30579:SF2">
    <property type="entry name" value="HTH-TYPE TRANSCRIPTIONAL REGULATOR ARGP"/>
    <property type="match status" value="1"/>
</dbReference>
<keyword evidence="4" id="KW-0804">Transcription</keyword>
<keyword evidence="9" id="KW-1185">Reference proteome</keyword>
<feature type="domain" description="HTH lysR-type" evidence="5">
    <location>
        <begin position="1"/>
        <end position="59"/>
    </location>
</feature>
<dbReference type="InterPro" id="IPR050176">
    <property type="entry name" value="LTTR"/>
</dbReference>
<keyword evidence="2" id="KW-0805">Transcription regulation</keyword>
<dbReference type="InterPro" id="IPR036388">
    <property type="entry name" value="WH-like_DNA-bd_sf"/>
</dbReference>
<evidence type="ECO:0000313" key="9">
    <source>
        <dbReference type="Proteomes" id="UP001637990"/>
    </source>
</evidence>
<evidence type="ECO:0000256" key="4">
    <source>
        <dbReference type="ARBA" id="ARBA00023163"/>
    </source>
</evidence>
<dbReference type="GO" id="GO:0003700">
    <property type="term" value="F:DNA-binding transcription factor activity"/>
    <property type="evidence" value="ECO:0007669"/>
    <property type="project" value="InterPro"/>
</dbReference>
<evidence type="ECO:0000313" key="7">
    <source>
        <dbReference type="EMBL" id="PPU62021.1"/>
    </source>
</evidence>
<evidence type="ECO:0000256" key="1">
    <source>
        <dbReference type="ARBA" id="ARBA00009437"/>
    </source>
</evidence>
<dbReference type="InterPro" id="IPR017685">
    <property type="entry name" value="ArgP"/>
</dbReference>
<dbReference type="AlphaFoldDB" id="A0A2S7CKF4"/>
<dbReference type="InterPro" id="IPR005119">
    <property type="entry name" value="LysR_subst-bd"/>
</dbReference>
<dbReference type="InterPro" id="IPR000847">
    <property type="entry name" value="LysR_HTH_N"/>
</dbReference>
<dbReference type="Proteomes" id="UP001637990">
    <property type="component" value="Unassembled WGS sequence"/>
</dbReference>
<gene>
    <name evidence="6" type="ORF">ACI6Q5_16845</name>
    <name evidence="7" type="ORF">XcodCFBP4690_14950</name>
</gene>
<dbReference type="NCBIfam" id="NF002964">
    <property type="entry name" value="PRK03635.1"/>
    <property type="match status" value="1"/>
</dbReference>
<reference evidence="6 9" key="2">
    <citation type="submission" date="2024-11" db="EMBL/GenBank/DDBJ databases">
        <title>Genome sequencing of Xanthomonas codiaei.</title>
        <authorList>
            <person name="Studholme D.J."/>
        </authorList>
    </citation>
    <scope>NUCLEOTIDE SEQUENCE [LARGE SCALE GENOMIC DNA]</scope>
    <source>
        <strain evidence="6 9">NCPPB 4350</strain>
    </source>
</reference>
<dbReference type="PRINTS" id="PR00039">
    <property type="entry name" value="HTHLYSR"/>
</dbReference>
<evidence type="ECO:0000256" key="2">
    <source>
        <dbReference type="ARBA" id="ARBA00023015"/>
    </source>
</evidence>
<accession>A0A2S7CKF4</accession>
<dbReference type="NCBIfam" id="NF009888">
    <property type="entry name" value="PRK13348.1"/>
    <property type="match status" value="1"/>
</dbReference>
<dbReference type="SUPFAM" id="SSF46785">
    <property type="entry name" value="Winged helix' DNA-binding domain"/>
    <property type="match status" value="1"/>
</dbReference>
<dbReference type="NCBIfam" id="TIGR03298">
    <property type="entry name" value="argP"/>
    <property type="match status" value="1"/>
</dbReference>
<proteinExistence type="inferred from homology"/>
<name>A0A2S7CKF4_9XANT</name>